<gene>
    <name evidence="2" type="ORF">AVDCRST_MAG89-510</name>
</gene>
<organism evidence="2">
    <name type="scientific">uncultured Gemmatimonadota bacterium</name>
    <dbReference type="NCBI Taxonomy" id="203437"/>
    <lineage>
        <taxon>Bacteria</taxon>
        <taxon>Pseudomonadati</taxon>
        <taxon>Gemmatimonadota</taxon>
        <taxon>environmental samples</taxon>
    </lineage>
</organism>
<sequence>WRTIGRERPVAAGSMASAAMRRTSAGSRKRPATWFTIPTISPTGRSA</sequence>
<reference evidence="2" key="1">
    <citation type="submission" date="2020-02" db="EMBL/GenBank/DDBJ databases">
        <authorList>
            <person name="Meier V. D."/>
        </authorList>
    </citation>
    <scope>NUCLEOTIDE SEQUENCE</scope>
    <source>
        <strain evidence="2">AVDCRST_MAG89</strain>
    </source>
</reference>
<feature type="non-terminal residue" evidence="2">
    <location>
        <position position="47"/>
    </location>
</feature>
<dbReference type="AlphaFoldDB" id="A0A6J4KBQ3"/>
<feature type="region of interest" description="Disordered" evidence="1">
    <location>
        <begin position="1"/>
        <end position="31"/>
    </location>
</feature>
<feature type="compositionally biased region" description="Low complexity" evidence="1">
    <location>
        <begin position="11"/>
        <end position="26"/>
    </location>
</feature>
<feature type="non-terminal residue" evidence="2">
    <location>
        <position position="1"/>
    </location>
</feature>
<accession>A0A6J4KBQ3</accession>
<name>A0A6J4KBQ3_9BACT</name>
<proteinExistence type="predicted"/>
<protein>
    <submittedName>
        <fullName evidence="2">Uncharacterized protein</fullName>
    </submittedName>
</protein>
<evidence type="ECO:0000313" key="2">
    <source>
        <dbReference type="EMBL" id="CAA9301624.1"/>
    </source>
</evidence>
<dbReference type="EMBL" id="CADCTV010000120">
    <property type="protein sequence ID" value="CAA9301624.1"/>
    <property type="molecule type" value="Genomic_DNA"/>
</dbReference>
<evidence type="ECO:0000256" key="1">
    <source>
        <dbReference type="SAM" id="MobiDB-lite"/>
    </source>
</evidence>